<comment type="caution">
    <text evidence="1">The sequence shown here is derived from an EMBL/GenBank/DDBJ whole genome shotgun (WGS) entry which is preliminary data.</text>
</comment>
<sequence length="70" mass="7250">MIGVVEEEDQIAEAYEGVGAVARPGEGVAVAVHVADHVDSHVPTLGRRTCGYLGVGKAVDYCAERAVTVV</sequence>
<evidence type="ECO:0000313" key="2">
    <source>
        <dbReference type="Proteomes" id="UP001052739"/>
    </source>
</evidence>
<organism evidence="1 2">
    <name type="scientific">Streptomyces hydrogenans</name>
    <dbReference type="NCBI Taxonomy" id="1873719"/>
    <lineage>
        <taxon>Bacteria</taxon>
        <taxon>Bacillati</taxon>
        <taxon>Actinomycetota</taxon>
        <taxon>Actinomycetes</taxon>
        <taxon>Kitasatosporales</taxon>
        <taxon>Streptomycetaceae</taxon>
        <taxon>Streptomyces</taxon>
    </lineage>
</organism>
<keyword evidence="2" id="KW-1185">Reference proteome</keyword>
<reference evidence="1" key="1">
    <citation type="submission" date="2024-05" db="EMBL/GenBank/DDBJ databases">
        <title>Whole genome shotgun sequence of Streptomyces hydrogenans NBRC 13475.</title>
        <authorList>
            <person name="Komaki H."/>
            <person name="Tamura T."/>
        </authorList>
    </citation>
    <scope>NUCLEOTIDE SEQUENCE</scope>
    <source>
        <strain evidence="1">NBRC 13475</strain>
    </source>
</reference>
<dbReference type="Proteomes" id="UP001052739">
    <property type="component" value="Unassembled WGS sequence"/>
</dbReference>
<gene>
    <name evidence="1" type="ORF">Shyd_28800</name>
</gene>
<dbReference type="EMBL" id="BNDW01000019">
    <property type="protein sequence ID" value="GHI21509.1"/>
    <property type="molecule type" value="Genomic_DNA"/>
</dbReference>
<evidence type="ECO:0000313" key="1">
    <source>
        <dbReference type="EMBL" id="GHI21509.1"/>
    </source>
</evidence>
<name>A0ABQ3P938_9ACTN</name>
<protein>
    <submittedName>
        <fullName evidence="1">Uncharacterized protein</fullName>
    </submittedName>
</protein>
<accession>A0ABQ3P938</accession>
<proteinExistence type="predicted"/>